<evidence type="ECO:0000256" key="3">
    <source>
        <dbReference type="PROSITE-ProRule" id="PRU00332"/>
    </source>
</evidence>
<dbReference type="PROSITE" id="PS50961">
    <property type="entry name" value="HTH_LA"/>
    <property type="match status" value="1"/>
</dbReference>
<evidence type="ECO:0000259" key="5">
    <source>
        <dbReference type="PROSITE" id="PS50961"/>
    </source>
</evidence>
<dbReference type="GO" id="GO:0045727">
    <property type="term" value="P:positive regulation of translation"/>
    <property type="evidence" value="ECO:0007669"/>
    <property type="project" value="TreeGrafter"/>
</dbReference>
<dbReference type="GO" id="GO:0010494">
    <property type="term" value="C:cytoplasmic stress granule"/>
    <property type="evidence" value="ECO:0007669"/>
    <property type="project" value="TreeGrafter"/>
</dbReference>
<dbReference type="Pfam" id="PF26088">
    <property type="entry name" value="RRM_LARP4"/>
    <property type="match status" value="1"/>
</dbReference>
<evidence type="ECO:0000256" key="1">
    <source>
        <dbReference type="ARBA" id="ARBA00022553"/>
    </source>
</evidence>
<dbReference type="InterPro" id="IPR006630">
    <property type="entry name" value="La_HTH"/>
</dbReference>
<dbReference type="GO" id="GO:0005829">
    <property type="term" value="C:cytosol"/>
    <property type="evidence" value="ECO:0007669"/>
    <property type="project" value="TreeGrafter"/>
</dbReference>
<feature type="domain" description="HTH La-type RNA-binding" evidence="5">
    <location>
        <begin position="131"/>
        <end position="220"/>
    </location>
</feature>
<reference evidence="6" key="1">
    <citation type="submission" date="2025-08" db="UniProtKB">
        <authorList>
            <consortium name="Ensembl"/>
        </authorList>
    </citation>
    <scope>IDENTIFICATION</scope>
</reference>
<accession>A0A8C1QGD0</accession>
<feature type="compositionally biased region" description="Polar residues" evidence="4">
    <location>
        <begin position="609"/>
        <end position="619"/>
    </location>
</feature>
<feature type="compositionally biased region" description="Low complexity" evidence="4">
    <location>
        <begin position="649"/>
        <end position="674"/>
    </location>
</feature>
<dbReference type="CDD" id="cd08035">
    <property type="entry name" value="LARP_4"/>
    <property type="match status" value="1"/>
</dbReference>
<sequence>MTSESSSQAQQKEEVEPGSVARDQEEKPGEDQVGMVTTKGAGLNPNAKVWQEVSAPTTQTPEAATETCHWPQADTVSTEESEGFKEYGVGYGDSESAPPMENGMLNGMESAELAYPLYEPVEGEAVEEQPPLSEESLKESLKKQLEFCFSRENLSKDLYLMSQMDSDQFVPIWTIASMEGVKLLTTDMDLILEVLRASPMVQVDEKGEKVRPNHKRCIIILREVPETTPVEEVEGLFKSEKCPQVISVEFAHNNNWYITFQSDTDAQQAYRYLREEVKTFQGKPIMARIKAINTFFAKNGYGAVDSGVYSTPSQYSSPVYLQQVYQPPQQYPLYSLLPQTWTPSPTPYFETPLAKLQGTCCNEVRAVERLPWQQLFDSFSISRCKEAPFPNSTFVNGFGPAGNYKTGSSPISLARNYPRNRLPLYSRKNVINAFRNHVKPQPRADVGQLTETLSGTGSPQPPSTSTSDTTASTLTPLSESPASPRENHHSDLGISSRARRGSYRGMRRRREDERTRQNPDSEVKAPPPKFDLASTNFPPLPGGVPSHLPGVTVQTESVLENRMADVVKGISRDKQETSKQDVGQDPRTCPVEAQSTEPSTPAPKLPATKQDTPSTSVSHQVKKPEKEVQVSDTPPDLASLTAKHVQPISAPKSSLSQSSTSSTASTPSDPTSATVQEPRKLSYAEVCQRPPKDPPPAPVAPPSPTPSPTTSQPLRELRVNKAEGPASSRCSPGEKIEKGSDRQTSREQTVYQRGNAPRGSGFKLREQQRRPLHGRRSSPQTGYNRRSGKEQNIPPRSPK</sequence>
<organism evidence="6 7">
    <name type="scientific">Cyprinus carpio</name>
    <name type="common">Common carp</name>
    <dbReference type="NCBI Taxonomy" id="7962"/>
    <lineage>
        <taxon>Eukaryota</taxon>
        <taxon>Metazoa</taxon>
        <taxon>Chordata</taxon>
        <taxon>Craniata</taxon>
        <taxon>Vertebrata</taxon>
        <taxon>Euteleostomi</taxon>
        <taxon>Actinopterygii</taxon>
        <taxon>Neopterygii</taxon>
        <taxon>Teleostei</taxon>
        <taxon>Ostariophysi</taxon>
        <taxon>Cypriniformes</taxon>
        <taxon>Cyprinidae</taxon>
        <taxon>Cyprininae</taxon>
        <taxon>Cyprinus</taxon>
    </lineage>
</organism>
<dbReference type="InterPro" id="IPR045180">
    <property type="entry name" value="La_dom_prot"/>
</dbReference>
<name>A0A8C1QGD0_CYPCA</name>
<reference evidence="6" key="2">
    <citation type="submission" date="2025-09" db="UniProtKB">
        <authorList>
            <consortium name="Ensembl"/>
        </authorList>
    </citation>
    <scope>IDENTIFICATION</scope>
</reference>
<keyword evidence="1" id="KW-0597">Phosphoprotein</keyword>
<feature type="region of interest" description="Disordered" evidence="4">
    <location>
        <begin position="435"/>
        <end position="549"/>
    </location>
</feature>
<feature type="region of interest" description="Disordered" evidence="4">
    <location>
        <begin position="1"/>
        <end position="82"/>
    </location>
</feature>
<proteinExistence type="predicted"/>
<keyword evidence="7" id="KW-1185">Reference proteome</keyword>
<evidence type="ECO:0000313" key="6">
    <source>
        <dbReference type="Ensembl" id="ENSCCRP00010037940.1"/>
    </source>
</evidence>
<protein>
    <submittedName>
        <fullName evidence="6">La ribonucleoprotein 4Ab</fullName>
    </submittedName>
</protein>
<dbReference type="InterPro" id="IPR036388">
    <property type="entry name" value="WH-like_DNA-bd_sf"/>
</dbReference>
<dbReference type="InterPro" id="IPR036390">
    <property type="entry name" value="WH_DNA-bd_sf"/>
</dbReference>
<evidence type="ECO:0000256" key="2">
    <source>
        <dbReference type="ARBA" id="ARBA00022884"/>
    </source>
</evidence>
<evidence type="ECO:0000313" key="7">
    <source>
        <dbReference type="Proteomes" id="UP000694427"/>
    </source>
</evidence>
<evidence type="ECO:0000256" key="4">
    <source>
        <dbReference type="SAM" id="MobiDB-lite"/>
    </source>
</evidence>
<dbReference type="PANTHER" id="PTHR22792:SF48">
    <property type="entry name" value="LA-RELATED PROTEIN 4"/>
    <property type="match status" value="1"/>
</dbReference>
<dbReference type="Proteomes" id="UP000694427">
    <property type="component" value="Unplaced"/>
</dbReference>
<feature type="compositionally biased region" description="Basic and acidic residues" evidence="4">
    <location>
        <begin position="509"/>
        <end position="523"/>
    </location>
</feature>
<feature type="region of interest" description="Disordered" evidence="4">
    <location>
        <begin position="569"/>
        <end position="799"/>
    </location>
</feature>
<feature type="compositionally biased region" description="Low complexity" evidence="4">
    <location>
        <begin position="1"/>
        <end position="10"/>
    </location>
</feature>
<feature type="compositionally biased region" description="Pro residues" evidence="4">
    <location>
        <begin position="693"/>
        <end position="707"/>
    </location>
</feature>
<dbReference type="Ensembl" id="ENSCCRT00010041662.1">
    <property type="protein sequence ID" value="ENSCCRP00010037940.1"/>
    <property type="gene ID" value="ENSCCRG00010016203.1"/>
</dbReference>
<feature type="compositionally biased region" description="Basic and acidic residues" evidence="4">
    <location>
        <begin position="732"/>
        <end position="745"/>
    </location>
</feature>
<dbReference type="Pfam" id="PF05383">
    <property type="entry name" value="La"/>
    <property type="match status" value="1"/>
</dbReference>
<dbReference type="GO" id="GO:0003730">
    <property type="term" value="F:mRNA 3'-UTR binding"/>
    <property type="evidence" value="ECO:0007669"/>
    <property type="project" value="TreeGrafter"/>
</dbReference>
<dbReference type="AlphaFoldDB" id="A0A8C1QGD0"/>
<feature type="compositionally biased region" description="Basic residues" evidence="4">
    <location>
        <begin position="497"/>
        <end position="508"/>
    </location>
</feature>
<dbReference type="PANTHER" id="PTHR22792">
    <property type="entry name" value="LUPUS LA PROTEIN-RELATED"/>
    <property type="match status" value="1"/>
</dbReference>
<keyword evidence="2 3" id="KW-0694">RNA-binding</keyword>
<feature type="compositionally biased region" description="Low complexity" evidence="4">
    <location>
        <begin position="55"/>
        <end position="67"/>
    </location>
</feature>
<dbReference type="Gene3D" id="1.10.10.10">
    <property type="entry name" value="Winged helix-like DNA-binding domain superfamily/Winged helix DNA-binding domain"/>
    <property type="match status" value="1"/>
</dbReference>
<dbReference type="SUPFAM" id="SSF46785">
    <property type="entry name" value="Winged helix' DNA-binding domain"/>
    <property type="match status" value="1"/>
</dbReference>
<dbReference type="InterPro" id="IPR058699">
    <property type="entry name" value="RRM_LARP4/4B"/>
</dbReference>
<dbReference type="SMART" id="SM00715">
    <property type="entry name" value="LA"/>
    <property type="match status" value="1"/>
</dbReference>
<feature type="compositionally biased region" description="Basic and acidic residues" evidence="4">
    <location>
        <begin position="569"/>
        <end position="584"/>
    </location>
</feature>
<feature type="compositionally biased region" description="Low complexity" evidence="4">
    <location>
        <begin position="452"/>
        <end position="478"/>
    </location>
</feature>